<accession>A0A915KG25</accession>
<evidence type="ECO:0000313" key="3">
    <source>
        <dbReference type="Proteomes" id="UP000887565"/>
    </source>
</evidence>
<protein>
    <submittedName>
        <fullName evidence="4">Peptidase S1 domain-containing protein</fullName>
    </submittedName>
</protein>
<sequence length="117" mass="13135">MSQFPSTKYEIHAFRMECYVLLYTVSINESIECLDTFSSIDGKKIQERIIGGEDSHISEVPWQVQLTITKKNIGFICGGSWISPGRNDGMMDFVLTAAHCIDGVSVIQDMKKEVVNL</sequence>
<evidence type="ECO:0000313" key="4">
    <source>
        <dbReference type="WBParaSite" id="nRc.2.0.1.t37687-RA"/>
    </source>
</evidence>
<dbReference type="Proteomes" id="UP000887565">
    <property type="component" value="Unplaced"/>
</dbReference>
<keyword evidence="1" id="KW-1015">Disulfide bond</keyword>
<dbReference type="PANTHER" id="PTHR24252:SF7">
    <property type="entry name" value="HYALIN"/>
    <property type="match status" value="1"/>
</dbReference>
<feature type="domain" description="Peptidase S1" evidence="2">
    <location>
        <begin position="49"/>
        <end position="107"/>
    </location>
</feature>
<dbReference type="InterPro" id="IPR043504">
    <property type="entry name" value="Peptidase_S1_PA_chymotrypsin"/>
</dbReference>
<dbReference type="WBParaSite" id="nRc.2.0.1.t37687-RA">
    <property type="protein sequence ID" value="nRc.2.0.1.t37687-RA"/>
    <property type="gene ID" value="nRc.2.0.1.g37687"/>
</dbReference>
<dbReference type="GO" id="GO:0006508">
    <property type="term" value="P:proteolysis"/>
    <property type="evidence" value="ECO:0007669"/>
    <property type="project" value="InterPro"/>
</dbReference>
<dbReference type="Gene3D" id="2.40.10.10">
    <property type="entry name" value="Trypsin-like serine proteases"/>
    <property type="match status" value="1"/>
</dbReference>
<dbReference type="Pfam" id="PF00089">
    <property type="entry name" value="Trypsin"/>
    <property type="match status" value="1"/>
</dbReference>
<evidence type="ECO:0000259" key="2">
    <source>
        <dbReference type="Pfam" id="PF00089"/>
    </source>
</evidence>
<proteinExistence type="predicted"/>
<dbReference type="AlphaFoldDB" id="A0A915KG25"/>
<dbReference type="InterPro" id="IPR018114">
    <property type="entry name" value="TRYPSIN_HIS"/>
</dbReference>
<dbReference type="GO" id="GO:0004252">
    <property type="term" value="F:serine-type endopeptidase activity"/>
    <property type="evidence" value="ECO:0007669"/>
    <property type="project" value="InterPro"/>
</dbReference>
<dbReference type="InterPro" id="IPR001254">
    <property type="entry name" value="Trypsin_dom"/>
</dbReference>
<dbReference type="SUPFAM" id="SSF50494">
    <property type="entry name" value="Trypsin-like serine proteases"/>
    <property type="match status" value="1"/>
</dbReference>
<evidence type="ECO:0000256" key="1">
    <source>
        <dbReference type="ARBA" id="ARBA00023157"/>
    </source>
</evidence>
<dbReference type="InterPro" id="IPR009003">
    <property type="entry name" value="Peptidase_S1_PA"/>
</dbReference>
<reference evidence="4" key="1">
    <citation type="submission" date="2022-11" db="UniProtKB">
        <authorList>
            <consortium name="WormBaseParasite"/>
        </authorList>
    </citation>
    <scope>IDENTIFICATION</scope>
</reference>
<organism evidence="3 4">
    <name type="scientific">Romanomermis culicivorax</name>
    <name type="common">Nematode worm</name>
    <dbReference type="NCBI Taxonomy" id="13658"/>
    <lineage>
        <taxon>Eukaryota</taxon>
        <taxon>Metazoa</taxon>
        <taxon>Ecdysozoa</taxon>
        <taxon>Nematoda</taxon>
        <taxon>Enoplea</taxon>
        <taxon>Dorylaimia</taxon>
        <taxon>Mermithida</taxon>
        <taxon>Mermithoidea</taxon>
        <taxon>Mermithidae</taxon>
        <taxon>Romanomermis</taxon>
    </lineage>
</organism>
<dbReference type="PROSITE" id="PS00134">
    <property type="entry name" value="TRYPSIN_HIS"/>
    <property type="match status" value="1"/>
</dbReference>
<keyword evidence="3" id="KW-1185">Reference proteome</keyword>
<dbReference type="PANTHER" id="PTHR24252">
    <property type="entry name" value="ACROSIN-RELATED"/>
    <property type="match status" value="1"/>
</dbReference>
<name>A0A915KG25_ROMCU</name>